<organism evidence="1 2">
    <name type="scientific">Phaeosphaeria nodorum (strain SN15 / ATCC MYA-4574 / FGSC 10173)</name>
    <name type="common">Glume blotch fungus</name>
    <name type="synonym">Parastagonospora nodorum</name>
    <dbReference type="NCBI Taxonomy" id="321614"/>
    <lineage>
        <taxon>Eukaryota</taxon>
        <taxon>Fungi</taxon>
        <taxon>Dikarya</taxon>
        <taxon>Ascomycota</taxon>
        <taxon>Pezizomycotina</taxon>
        <taxon>Dothideomycetes</taxon>
        <taxon>Pleosporomycetidae</taxon>
        <taxon>Pleosporales</taxon>
        <taxon>Pleosporineae</taxon>
        <taxon>Phaeosphaeriaceae</taxon>
        <taxon>Parastagonospora</taxon>
    </lineage>
</organism>
<dbReference type="EMBL" id="CP069041">
    <property type="protein sequence ID" value="QRD05733.1"/>
    <property type="molecule type" value="Genomic_DNA"/>
</dbReference>
<keyword evidence="2" id="KW-1185">Reference proteome</keyword>
<dbReference type="VEuPathDB" id="FungiDB:JI435_422730"/>
<sequence>MVDEAANSTSVVAVLRNSKQMLFKCDWLGRVILHGFTGVDRTQLRSFTGRDCAHFPSADNTLSFSEEPLGFPTAKCQLRRKKGVWGWLHTSLFYAK</sequence>
<evidence type="ECO:0000313" key="2">
    <source>
        <dbReference type="Proteomes" id="UP000663193"/>
    </source>
</evidence>
<dbReference type="Proteomes" id="UP000663193">
    <property type="component" value="Chromosome 19"/>
</dbReference>
<gene>
    <name evidence="1" type="ORF">JI435_422730</name>
</gene>
<protein>
    <submittedName>
        <fullName evidence="1">Uncharacterized protein</fullName>
    </submittedName>
</protein>
<dbReference type="AlphaFoldDB" id="A0A7U2I9H9"/>
<evidence type="ECO:0000313" key="1">
    <source>
        <dbReference type="EMBL" id="QRD05733.1"/>
    </source>
</evidence>
<proteinExistence type="predicted"/>
<reference evidence="2" key="1">
    <citation type="journal article" date="2021" name="BMC Genomics">
        <title>Chromosome-level genome assembly and manually-curated proteome of model necrotroph Parastagonospora nodorum Sn15 reveals a genome-wide trove of candidate effector homologs, and redundancy of virulence-related functions within an accessory chromosome.</title>
        <authorList>
            <person name="Bertazzoni S."/>
            <person name="Jones D.A.B."/>
            <person name="Phan H.T."/>
            <person name="Tan K.-C."/>
            <person name="Hane J.K."/>
        </authorList>
    </citation>
    <scope>NUCLEOTIDE SEQUENCE [LARGE SCALE GENOMIC DNA]</scope>
    <source>
        <strain evidence="2">SN15 / ATCC MYA-4574 / FGSC 10173)</strain>
    </source>
</reference>
<name>A0A7U2I9H9_PHANO</name>
<accession>A0A7U2I9H9</accession>